<protein>
    <submittedName>
        <fullName evidence="4">Polysaccharide deacetylase</fullName>
    </submittedName>
</protein>
<dbReference type="GO" id="GO:0005975">
    <property type="term" value="P:carbohydrate metabolic process"/>
    <property type="evidence" value="ECO:0007669"/>
    <property type="project" value="InterPro"/>
</dbReference>
<dbReference type="PANTHER" id="PTHR34216:SF3">
    <property type="entry name" value="POLY-BETA-1,6-N-ACETYL-D-GLUCOSAMINE N-DEACETYLASE"/>
    <property type="match status" value="1"/>
</dbReference>
<dbReference type="Proteomes" id="UP000218238">
    <property type="component" value="Unassembled WGS sequence"/>
</dbReference>
<dbReference type="Gene3D" id="3.20.20.370">
    <property type="entry name" value="Glycoside hydrolase/deacetylase"/>
    <property type="match status" value="1"/>
</dbReference>
<dbReference type="AlphaFoldDB" id="A0A2A2TFT7"/>
<dbReference type="PROSITE" id="PS51677">
    <property type="entry name" value="NODB"/>
    <property type="match status" value="1"/>
</dbReference>
<organism evidence="4 5">
    <name type="scientific">Brunnivagina elsteri CCALA 953</name>
    <dbReference type="NCBI Taxonomy" id="987040"/>
    <lineage>
        <taxon>Bacteria</taxon>
        <taxon>Bacillati</taxon>
        <taxon>Cyanobacteriota</taxon>
        <taxon>Cyanophyceae</taxon>
        <taxon>Nostocales</taxon>
        <taxon>Calotrichaceae</taxon>
        <taxon>Brunnivagina</taxon>
    </lineage>
</organism>
<dbReference type="EMBL" id="NTFS01000233">
    <property type="protein sequence ID" value="PAX52498.1"/>
    <property type="molecule type" value="Genomic_DNA"/>
</dbReference>
<dbReference type="PANTHER" id="PTHR34216">
    <property type="match status" value="1"/>
</dbReference>
<evidence type="ECO:0000256" key="2">
    <source>
        <dbReference type="ARBA" id="ARBA00022729"/>
    </source>
</evidence>
<dbReference type="InterPro" id="IPR002509">
    <property type="entry name" value="NODB_dom"/>
</dbReference>
<dbReference type="Pfam" id="PF01522">
    <property type="entry name" value="Polysacc_deac_1"/>
    <property type="match status" value="2"/>
</dbReference>
<accession>A0A2A2TFT7</accession>
<feature type="domain" description="NodB homology" evidence="3">
    <location>
        <begin position="86"/>
        <end position="353"/>
    </location>
</feature>
<dbReference type="InterPro" id="IPR051398">
    <property type="entry name" value="Polysacch_Deacetylase"/>
</dbReference>
<keyword evidence="5" id="KW-1185">Reference proteome</keyword>
<dbReference type="InterPro" id="IPR011330">
    <property type="entry name" value="Glyco_hydro/deAcase_b/a-brl"/>
</dbReference>
<evidence type="ECO:0000259" key="3">
    <source>
        <dbReference type="PROSITE" id="PS51677"/>
    </source>
</evidence>
<dbReference type="GO" id="GO:0005576">
    <property type="term" value="C:extracellular region"/>
    <property type="evidence" value="ECO:0007669"/>
    <property type="project" value="UniProtKB-SubCell"/>
</dbReference>
<dbReference type="RefSeq" id="WP_095723207.1">
    <property type="nucleotide sequence ID" value="NZ_NTFS01000233.1"/>
</dbReference>
<sequence>MAISLINNDRLRKAASKVARQAAMKVMPKGLILMYHRIGEPALDPWSLHVSPKNFQEQMEVLQKIAKPTSLRELAQSHKSGKICDRAVAVTFDDGYADNLYKGKPILERYNIPATFFIATGHIGKTINFWWDGLQQLLLQPGRLPEKLTINIDGKSYTWDLGTAVDYTESDLQQDKGVKVAESQAGTRLNFYYLVWKTVRVFPEADILEAMQQIQAWVGREVLATPEDRSLQPDEILTLGSGELSEIGAHTVNHPSLAEHPSAYQLKEIQQSKADLEKLLNRPVTTFAYPYGSFVDETMTLAEKAGLECACSTVENVVWFRSQTYRLPRFHVHDWNGEEFAAEIDKWFKGQLD</sequence>
<dbReference type="SUPFAM" id="SSF88713">
    <property type="entry name" value="Glycoside hydrolase/deacetylase"/>
    <property type="match status" value="1"/>
</dbReference>
<gene>
    <name evidence="4" type="ORF">CK510_19050</name>
</gene>
<evidence type="ECO:0000313" key="4">
    <source>
        <dbReference type="EMBL" id="PAX52498.1"/>
    </source>
</evidence>
<comment type="caution">
    <text evidence="4">The sequence shown here is derived from an EMBL/GenBank/DDBJ whole genome shotgun (WGS) entry which is preliminary data.</text>
</comment>
<evidence type="ECO:0000313" key="5">
    <source>
        <dbReference type="Proteomes" id="UP000218238"/>
    </source>
</evidence>
<dbReference type="OrthoDB" id="9778320at2"/>
<evidence type="ECO:0000256" key="1">
    <source>
        <dbReference type="ARBA" id="ARBA00004613"/>
    </source>
</evidence>
<dbReference type="GO" id="GO:0016810">
    <property type="term" value="F:hydrolase activity, acting on carbon-nitrogen (but not peptide) bonds"/>
    <property type="evidence" value="ECO:0007669"/>
    <property type="project" value="InterPro"/>
</dbReference>
<dbReference type="CDD" id="cd10918">
    <property type="entry name" value="CE4_NodB_like_5s_6s"/>
    <property type="match status" value="1"/>
</dbReference>
<keyword evidence="2" id="KW-0732">Signal</keyword>
<name>A0A2A2TFT7_9CYAN</name>
<proteinExistence type="predicted"/>
<comment type="subcellular location">
    <subcellularLocation>
        <location evidence="1">Secreted</location>
    </subcellularLocation>
</comment>
<reference evidence="4 5" key="1">
    <citation type="submission" date="2017-08" db="EMBL/GenBank/DDBJ databases">
        <title>Draft genome sequence of filamentous cyanobacterium Calothrix elsteri CCALA 953.</title>
        <authorList>
            <person name="Gagunashvili A.N."/>
            <person name="Elster J."/>
            <person name="Andresson O.S."/>
        </authorList>
    </citation>
    <scope>NUCLEOTIDE SEQUENCE [LARGE SCALE GENOMIC DNA]</scope>
    <source>
        <strain evidence="4 5">CCALA 953</strain>
    </source>
</reference>